<proteinExistence type="predicted"/>
<protein>
    <submittedName>
        <fullName evidence="1">Uncharacterized protein</fullName>
    </submittedName>
</protein>
<keyword evidence="2" id="KW-1185">Reference proteome</keyword>
<dbReference type="Proteomes" id="UP001054837">
    <property type="component" value="Unassembled WGS sequence"/>
</dbReference>
<name>A0AAV4RPW4_9ARAC</name>
<accession>A0AAV4RPW4</accession>
<evidence type="ECO:0000313" key="2">
    <source>
        <dbReference type="Proteomes" id="UP001054837"/>
    </source>
</evidence>
<dbReference type="AlphaFoldDB" id="A0AAV4RPW4"/>
<gene>
    <name evidence="1" type="ORF">CDAR_455961</name>
</gene>
<dbReference type="EMBL" id="BPLQ01006551">
    <property type="protein sequence ID" value="GIY23437.1"/>
    <property type="molecule type" value="Genomic_DNA"/>
</dbReference>
<organism evidence="1 2">
    <name type="scientific">Caerostris darwini</name>
    <dbReference type="NCBI Taxonomy" id="1538125"/>
    <lineage>
        <taxon>Eukaryota</taxon>
        <taxon>Metazoa</taxon>
        <taxon>Ecdysozoa</taxon>
        <taxon>Arthropoda</taxon>
        <taxon>Chelicerata</taxon>
        <taxon>Arachnida</taxon>
        <taxon>Araneae</taxon>
        <taxon>Araneomorphae</taxon>
        <taxon>Entelegynae</taxon>
        <taxon>Araneoidea</taxon>
        <taxon>Araneidae</taxon>
        <taxon>Caerostris</taxon>
    </lineage>
</organism>
<sequence>MDWDMDDIFKHENARKIAASQKMDNQVKHHLQEERMEARMSTDPVEANWFSQFVKNLAGRSMDDEAQAKIKIPESREKILIEDSFNKVYLKSNDNNRLLEISLKNGTFYYQSERKRIHEDVQKLRTTDKLLFDSDQTSFDSNQHENWMGFPINVTVLENEPEEDIEFDSIFEIKPEGNPPVIHISRNLHQEDKFRGTDATHFDHKYNIQKFFTNKSSTFERKDVSNNSELNFHSNPSDSYNLNRPYFGSDINLGQKNQRKRRWNAVKDPLEINTNLNRPYFGSDINLGQKNQRMRQWNAVKDPLEINTNLNRPYFGSDINLGQKNQKKRQWNAVNDALEINTNLNRPYFGSDINLGQKNQKMRQWNAVKDPLEINTNLNRPYFGSDINLGQKNQKMRQWNAVKDPLEINTNLKMFNTVPFSETADLQTSCNFSALETTAFEKINKHIVNQDFSRSLSLIPNFAGTHFESTPKNTPNIGSKYPNFEPISPTEPFENQIDPIPVNFSHDYLKEYHLNNTGYQEVENKRRRIDFQQPYLSFSDWDQQKQLKELPINNFSQFSNTYADIENSAFLTDNKCRVIPSEYSNNQLPLELPFFEYDDIFTNNDLLAIAPQNCQTGLETGETETPDASGNYELHPHVKIFYDQYLSDMIDPLKDAFDNITIQDVPSHDELCSDISFDSVSCTVKLKEAYLFP</sequence>
<evidence type="ECO:0000313" key="1">
    <source>
        <dbReference type="EMBL" id="GIY23437.1"/>
    </source>
</evidence>
<comment type="caution">
    <text evidence="1">The sequence shown here is derived from an EMBL/GenBank/DDBJ whole genome shotgun (WGS) entry which is preliminary data.</text>
</comment>
<reference evidence="1 2" key="1">
    <citation type="submission" date="2021-06" db="EMBL/GenBank/DDBJ databases">
        <title>Caerostris darwini draft genome.</title>
        <authorList>
            <person name="Kono N."/>
            <person name="Arakawa K."/>
        </authorList>
    </citation>
    <scope>NUCLEOTIDE SEQUENCE [LARGE SCALE GENOMIC DNA]</scope>
</reference>